<evidence type="ECO:0000313" key="3">
    <source>
        <dbReference type="Proteomes" id="UP001497457"/>
    </source>
</evidence>
<reference evidence="3" key="1">
    <citation type="submission" date="2024-06" db="EMBL/GenBank/DDBJ databases">
        <authorList>
            <person name="Ryan C."/>
        </authorList>
    </citation>
    <scope>NUCLEOTIDE SEQUENCE [LARGE SCALE GENOMIC DNA]</scope>
</reference>
<evidence type="ECO:0000256" key="1">
    <source>
        <dbReference type="SAM" id="MobiDB-lite"/>
    </source>
</evidence>
<feature type="region of interest" description="Disordered" evidence="1">
    <location>
        <begin position="148"/>
        <end position="212"/>
    </location>
</feature>
<feature type="compositionally biased region" description="Polar residues" evidence="1">
    <location>
        <begin position="148"/>
        <end position="185"/>
    </location>
</feature>
<dbReference type="PANTHER" id="PTHR34361:SF2">
    <property type="entry name" value="OS08G0157800 PROTEIN"/>
    <property type="match status" value="1"/>
</dbReference>
<reference evidence="2 3" key="2">
    <citation type="submission" date="2024-10" db="EMBL/GenBank/DDBJ databases">
        <authorList>
            <person name="Ryan C."/>
        </authorList>
    </citation>
    <scope>NUCLEOTIDE SEQUENCE [LARGE SCALE GENOMIC DNA]</scope>
</reference>
<dbReference type="AlphaFoldDB" id="A0ABC9BAU8"/>
<evidence type="ECO:0000313" key="2">
    <source>
        <dbReference type="EMBL" id="CAL4996850.1"/>
    </source>
</evidence>
<organism evidence="2 3">
    <name type="scientific">Urochloa decumbens</name>
    <dbReference type="NCBI Taxonomy" id="240449"/>
    <lineage>
        <taxon>Eukaryota</taxon>
        <taxon>Viridiplantae</taxon>
        <taxon>Streptophyta</taxon>
        <taxon>Embryophyta</taxon>
        <taxon>Tracheophyta</taxon>
        <taxon>Spermatophyta</taxon>
        <taxon>Magnoliopsida</taxon>
        <taxon>Liliopsida</taxon>
        <taxon>Poales</taxon>
        <taxon>Poaceae</taxon>
        <taxon>PACMAD clade</taxon>
        <taxon>Panicoideae</taxon>
        <taxon>Panicodae</taxon>
        <taxon>Paniceae</taxon>
        <taxon>Melinidinae</taxon>
        <taxon>Urochloa</taxon>
    </lineage>
</organism>
<keyword evidence="3" id="KW-1185">Reference proteome</keyword>
<feature type="compositionally biased region" description="Low complexity" evidence="1">
    <location>
        <begin position="1"/>
        <end position="18"/>
    </location>
</feature>
<name>A0ABC9BAU8_9POAL</name>
<proteinExistence type="predicted"/>
<gene>
    <name evidence="2" type="ORF">URODEC1_LOCUS63119</name>
</gene>
<dbReference type="PANTHER" id="PTHR34361">
    <property type="entry name" value="OS08G0157800 PROTEIN"/>
    <property type="match status" value="1"/>
</dbReference>
<protein>
    <submittedName>
        <fullName evidence="2">Uncharacterized protein</fullName>
    </submittedName>
</protein>
<feature type="compositionally biased region" description="Polar residues" evidence="1">
    <location>
        <begin position="197"/>
        <end position="212"/>
    </location>
</feature>
<sequence length="717" mass="76032">MPSSSSSSSSSSSTAAAAAGGGAIPSGPPSTLSPNAAPYTLLSRQARAPAGRPQDGDALRLIDDNFVLNGEDNNSYSVSLAGHFGMKQNDTVYPSIVYGIHKSQPSLSCGSPSSFYPSPTSSVAIVSEPSVTIVSDFKQHQIPLTSGKVTVTIRSPPSKTSKTDNGSFGSTSKSATRQNAESNKGTGKGTSFRGNLEFSNPASGNGTSQGTMVFSKELNPELSVKPHGPSACASPCVTVADDVNPDPSECSVDSPCWRGTASRLSPFDVHQTLVAQSVKQESVAFDAGKEQSSSTNCEAQNLVASKSKQNHSQSHVELGLSKKTGDIGTNLTQDSLVKELEFVKHGAAECSAEKRLLEVIDDGIKRSGLNSAAPDFIPLSFRKANTSNVTGSCSSSGMDISEILKAIKSMSEVLCNNYSDEIELEEHDYSLLQSVTENLQSYLHKARKVPVESVSDKAGGLKVCFSQNAASKSVTRNYSGSHIADNGKGIIINCADSSYLPGDFRKKCVTGYQASLNNFPKEFSCEEDHSEALIYKKLWFDAERANCALKYQLKQTHMEIDLESSRAHIGGGPRIPSFHLCDTSADPNSSYGSAITSPLMLKDHPGGRKSRNLLYAADHILSGDSSVVSMSKGHITVPKNIVDGYFLSGLEETGVHPHVHSGQHVAHNRAHRGLDVSTSDGMSSPSYITGRDGISRGSCGFGSSDWEHVLKEEIGSI</sequence>
<dbReference type="EMBL" id="OZ075135">
    <property type="protein sequence ID" value="CAL4996850.1"/>
    <property type="molecule type" value="Genomic_DNA"/>
</dbReference>
<dbReference type="Proteomes" id="UP001497457">
    <property type="component" value="Chromosome 25rd"/>
</dbReference>
<accession>A0ABC9BAU8</accession>
<feature type="region of interest" description="Disordered" evidence="1">
    <location>
        <begin position="1"/>
        <end position="56"/>
    </location>
</feature>